<dbReference type="OrthoDB" id="119916at2"/>
<dbReference type="PANTHER" id="PTHR34310:SF5">
    <property type="entry name" value="DUF427 DOMAIN PROTEIN (AFU_ORTHOLOGUE AFUA_3G02220)"/>
    <property type="match status" value="1"/>
</dbReference>
<dbReference type="Pfam" id="PF04248">
    <property type="entry name" value="NTP_transf_9"/>
    <property type="match status" value="1"/>
</dbReference>
<name>A0A3A1N7B6_9FLAO</name>
<evidence type="ECO:0000259" key="1">
    <source>
        <dbReference type="Pfam" id="PF04248"/>
    </source>
</evidence>
<dbReference type="Gene3D" id="2.170.150.40">
    <property type="entry name" value="Domain of unknown function (DUF427)"/>
    <property type="match status" value="1"/>
</dbReference>
<comment type="caution">
    <text evidence="2">The sequence shown here is derived from an EMBL/GenBank/DDBJ whole genome shotgun (WGS) entry which is preliminary data.</text>
</comment>
<organism evidence="2 3">
    <name type="scientific">Flagellimonas lutimaris</name>
    <dbReference type="NCBI Taxonomy" id="475082"/>
    <lineage>
        <taxon>Bacteria</taxon>
        <taxon>Pseudomonadati</taxon>
        <taxon>Bacteroidota</taxon>
        <taxon>Flavobacteriia</taxon>
        <taxon>Flavobacteriales</taxon>
        <taxon>Flavobacteriaceae</taxon>
        <taxon>Flagellimonas</taxon>
    </lineage>
</organism>
<sequence>MMKAIWNNQIVAESADTILIENNHYFPPESIHSEYFKDSDTSTSCHWKGTAEYKTLVVDGAVNEDAAWYYPEPSALAKGIKDYFAFWKGVKIEE</sequence>
<proteinExistence type="predicted"/>
<dbReference type="EMBL" id="QXFH01000071">
    <property type="protein sequence ID" value="RIV34259.1"/>
    <property type="molecule type" value="Genomic_DNA"/>
</dbReference>
<dbReference type="InterPro" id="IPR038694">
    <property type="entry name" value="DUF427_sf"/>
</dbReference>
<reference evidence="2 3" key="1">
    <citation type="submission" date="2018-08" db="EMBL/GenBank/DDBJ databases">
        <title>Proposal of Muricauda 72 sp.nov. and Muricauda NH166 sp.nov., isolated from seawater.</title>
        <authorList>
            <person name="Cheng H."/>
            <person name="Wu Y.-H."/>
            <person name="Guo L.-L."/>
            <person name="Xu X.-W."/>
        </authorList>
    </citation>
    <scope>NUCLEOTIDE SEQUENCE [LARGE SCALE GENOMIC DNA]</scope>
    <source>
        <strain evidence="2 3">KCTC 22173</strain>
    </source>
</reference>
<evidence type="ECO:0000313" key="3">
    <source>
        <dbReference type="Proteomes" id="UP000266067"/>
    </source>
</evidence>
<accession>A0A3A1N7B6</accession>
<gene>
    <name evidence="2" type="ORF">D2V08_09540</name>
</gene>
<protein>
    <submittedName>
        <fullName evidence="2">DUF427 domain-containing protein</fullName>
    </submittedName>
</protein>
<dbReference type="PANTHER" id="PTHR34310">
    <property type="entry name" value="DUF427 DOMAIN PROTEIN (AFU_ORTHOLOGUE AFUA_3G02220)"/>
    <property type="match status" value="1"/>
</dbReference>
<feature type="domain" description="DUF427" evidence="1">
    <location>
        <begin position="2"/>
        <end position="88"/>
    </location>
</feature>
<dbReference type="AlphaFoldDB" id="A0A3A1N7B6"/>
<dbReference type="InterPro" id="IPR007361">
    <property type="entry name" value="DUF427"/>
</dbReference>
<dbReference type="Proteomes" id="UP000266067">
    <property type="component" value="Unassembled WGS sequence"/>
</dbReference>
<evidence type="ECO:0000313" key="2">
    <source>
        <dbReference type="EMBL" id="RIV34259.1"/>
    </source>
</evidence>
<keyword evidence="3" id="KW-1185">Reference proteome</keyword>